<name>A0ACB8F1C3_9SAUR</name>
<sequence>MQQLVLQIHAFLRNVQFNNSAGEKVHLTGNDKTSTGYDILNLVFFPNQSSTLVKVGRTDPRAPPGRDFNINAEAIVWPNQVGKESMFLGQT</sequence>
<reference evidence="1" key="1">
    <citation type="submission" date="2021-08" db="EMBL/GenBank/DDBJ databases">
        <title>The first chromosome-level gecko genome reveals the dynamic sex chromosomes of Neotropical dwarf geckos (Sphaerodactylidae: Sphaerodactylus).</title>
        <authorList>
            <person name="Pinto B.J."/>
            <person name="Keating S.E."/>
            <person name="Gamble T."/>
        </authorList>
    </citation>
    <scope>NUCLEOTIDE SEQUENCE</scope>
    <source>
        <strain evidence="1">TG3544</strain>
    </source>
</reference>
<dbReference type="Proteomes" id="UP000827872">
    <property type="component" value="Linkage Group LG05"/>
</dbReference>
<dbReference type="EMBL" id="CM037618">
    <property type="protein sequence ID" value="KAH7998921.1"/>
    <property type="molecule type" value="Genomic_DNA"/>
</dbReference>
<evidence type="ECO:0000313" key="1">
    <source>
        <dbReference type="EMBL" id="KAH7998921.1"/>
    </source>
</evidence>
<proteinExistence type="predicted"/>
<keyword evidence="2" id="KW-1185">Reference proteome</keyword>
<accession>A0ACB8F1C3</accession>
<protein>
    <submittedName>
        <fullName evidence="1">Uncharacterized protein</fullName>
    </submittedName>
</protein>
<gene>
    <name evidence="1" type="ORF">K3G42_002836</name>
</gene>
<evidence type="ECO:0000313" key="2">
    <source>
        <dbReference type="Proteomes" id="UP000827872"/>
    </source>
</evidence>
<organism evidence="1 2">
    <name type="scientific">Sphaerodactylus townsendi</name>
    <dbReference type="NCBI Taxonomy" id="933632"/>
    <lineage>
        <taxon>Eukaryota</taxon>
        <taxon>Metazoa</taxon>
        <taxon>Chordata</taxon>
        <taxon>Craniata</taxon>
        <taxon>Vertebrata</taxon>
        <taxon>Euteleostomi</taxon>
        <taxon>Lepidosauria</taxon>
        <taxon>Squamata</taxon>
        <taxon>Bifurcata</taxon>
        <taxon>Gekkota</taxon>
        <taxon>Sphaerodactylidae</taxon>
        <taxon>Sphaerodactylus</taxon>
    </lineage>
</organism>
<comment type="caution">
    <text evidence="1">The sequence shown here is derived from an EMBL/GenBank/DDBJ whole genome shotgun (WGS) entry which is preliminary data.</text>
</comment>